<evidence type="ECO:0000313" key="10">
    <source>
        <dbReference type="EMBL" id="CDI02253.1"/>
    </source>
</evidence>
<dbReference type="NCBIfam" id="TIGR01988">
    <property type="entry name" value="Ubi-OHases"/>
    <property type="match status" value="1"/>
</dbReference>
<evidence type="ECO:0000256" key="1">
    <source>
        <dbReference type="ARBA" id="ARBA00001974"/>
    </source>
</evidence>
<dbReference type="InterPro" id="IPR010971">
    <property type="entry name" value="UbiH/COQ6"/>
</dbReference>
<comment type="pathway">
    <text evidence="2">Cofactor biosynthesis; ubiquinone biosynthesis.</text>
</comment>
<keyword evidence="6 10" id="KW-0560">Oxidoreductase</keyword>
<dbReference type="Pfam" id="PF01494">
    <property type="entry name" value="FAD_binding_3"/>
    <property type="match status" value="1"/>
</dbReference>
<dbReference type="EMBL" id="CBTJ020000033">
    <property type="protein sequence ID" value="CDI02253.1"/>
    <property type="molecule type" value="Genomic_DNA"/>
</dbReference>
<dbReference type="GO" id="GO:0006744">
    <property type="term" value="P:ubiquinone biosynthetic process"/>
    <property type="evidence" value="ECO:0007669"/>
    <property type="project" value="UniProtKB-UniPathway"/>
</dbReference>
<keyword evidence="5" id="KW-0274">FAD</keyword>
<dbReference type="GO" id="GO:0110142">
    <property type="term" value="C:ubiquinone biosynthesis complex"/>
    <property type="evidence" value="ECO:0007669"/>
    <property type="project" value="UniProtKB-ARBA"/>
</dbReference>
<comment type="similarity">
    <text evidence="3">Belongs to the UbiH/COQ6 family.</text>
</comment>
<evidence type="ECO:0000256" key="7">
    <source>
        <dbReference type="ARBA" id="ARBA00023033"/>
    </source>
</evidence>
<dbReference type="UniPathway" id="UPA00232"/>
<dbReference type="GO" id="GO:0008681">
    <property type="term" value="F:2-octaprenyl-6-methoxyphenol hydroxylase activity"/>
    <property type="evidence" value="ECO:0007669"/>
    <property type="project" value="InterPro"/>
</dbReference>
<evidence type="ECO:0000256" key="3">
    <source>
        <dbReference type="ARBA" id="ARBA00005349"/>
    </source>
</evidence>
<dbReference type="PROSITE" id="PS01304">
    <property type="entry name" value="UBIH"/>
    <property type="match status" value="1"/>
</dbReference>
<dbReference type="NCBIfam" id="NF004356">
    <property type="entry name" value="PRK05732.1"/>
    <property type="match status" value="1"/>
</dbReference>
<keyword evidence="11" id="KW-1185">Reference proteome</keyword>
<dbReference type="InterPro" id="IPR011295">
    <property type="entry name" value="UbiH"/>
</dbReference>
<keyword evidence="7" id="KW-0503">Monooxygenase</keyword>
<gene>
    <name evidence="10" type="primary">ubiH</name>
    <name evidence="10" type="ORF">BN873_270049</name>
</gene>
<dbReference type="GO" id="GO:0071949">
    <property type="term" value="F:FAD binding"/>
    <property type="evidence" value="ECO:0007669"/>
    <property type="project" value="InterPro"/>
</dbReference>
<evidence type="ECO:0000259" key="9">
    <source>
        <dbReference type="Pfam" id="PF01494"/>
    </source>
</evidence>
<dbReference type="InterPro" id="IPR018168">
    <property type="entry name" value="Ubi_Hdrlase_CS"/>
</dbReference>
<evidence type="ECO:0000256" key="8">
    <source>
        <dbReference type="ARBA" id="ARBA00065734"/>
    </source>
</evidence>
<accession>W6MCV6</accession>
<feature type="domain" description="FAD-binding" evidence="9">
    <location>
        <begin position="5"/>
        <end position="344"/>
    </location>
</feature>
<dbReference type="EC" id="1.14.13.-" evidence="10"/>
<comment type="caution">
    <text evidence="10">The sequence shown here is derived from an EMBL/GenBank/DDBJ whole genome shotgun (WGS) entry which is preliminary data.</text>
</comment>
<dbReference type="SUPFAM" id="SSF51905">
    <property type="entry name" value="FAD/NAD(P)-binding domain"/>
    <property type="match status" value="1"/>
</dbReference>
<dbReference type="FunFam" id="3.50.50.60:FF:000021">
    <property type="entry name" value="Ubiquinone biosynthesis monooxygenase COQ6"/>
    <property type="match status" value="1"/>
</dbReference>
<evidence type="ECO:0000256" key="6">
    <source>
        <dbReference type="ARBA" id="ARBA00023002"/>
    </source>
</evidence>
<dbReference type="PANTHER" id="PTHR43876">
    <property type="entry name" value="UBIQUINONE BIOSYNTHESIS MONOOXYGENASE COQ6, MITOCHONDRIAL"/>
    <property type="match status" value="1"/>
</dbReference>
<dbReference type="InterPro" id="IPR002938">
    <property type="entry name" value="FAD-bd"/>
</dbReference>
<dbReference type="OrthoDB" id="9769565at2"/>
<evidence type="ECO:0000256" key="5">
    <source>
        <dbReference type="ARBA" id="ARBA00022827"/>
    </source>
</evidence>
<dbReference type="PANTHER" id="PTHR43876:SF8">
    <property type="entry name" value="2-OCTAPRENYL-6-METHOXYPHENOL HYDROXYLASE"/>
    <property type="match status" value="1"/>
</dbReference>
<dbReference type="InterPro" id="IPR051205">
    <property type="entry name" value="UbiH/COQ6_monooxygenase"/>
</dbReference>
<evidence type="ECO:0000313" key="11">
    <source>
        <dbReference type="Proteomes" id="UP000035760"/>
    </source>
</evidence>
<protein>
    <submittedName>
        <fullName evidence="10">2-octaprenyl-6-methoxyphenol hydroxylase,FAD/NAD(P)-binding</fullName>
        <ecNumber evidence="10">1.14.13.-</ecNumber>
    </submittedName>
</protein>
<reference evidence="10" key="2">
    <citation type="submission" date="2014-03" db="EMBL/GenBank/DDBJ databases">
        <title>Candidatus Competibacter-lineage genomes retrieved from metagenomes reveal functional metabolic diversity.</title>
        <authorList>
            <person name="McIlroy S.J."/>
            <person name="Albertsen M."/>
            <person name="Andresen E.K."/>
            <person name="Saunders A.M."/>
            <person name="Kristiansen R."/>
            <person name="Stokholm-Bjerregaard M."/>
            <person name="Nielsen K.L."/>
            <person name="Nielsen P.H."/>
        </authorList>
    </citation>
    <scope>NUCLEOTIDE SEQUENCE</scope>
    <source>
        <strain evidence="10">Run_A_D11</strain>
    </source>
</reference>
<dbReference type="STRING" id="1400863.BN873_270049"/>
<dbReference type="InterPro" id="IPR036188">
    <property type="entry name" value="FAD/NAD-bd_sf"/>
</dbReference>
<evidence type="ECO:0000256" key="4">
    <source>
        <dbReference type="ARBA" id="ARBA00022630"/>
    </source>
</evidence>
<dbReference type="RefSeq" id="WP_048672222.1">
    <property type="nucleotide sequence ID" value="NZ_CBTJ020000033.1"/>
</dbReference>
<name>W6MCV6_9GAMM</name>
<comment type="subunit">
    <text evidence="8">Component of the Ubi complex metabolon, which regroups five ubiquinone biosynthesis proteins (UbiE, UbiF, UbiG, UbiH and UbiI) and two accessory factors (UbiK and the lipid-binding protein UbiJ).</text>
</comment>
<dbReference type="Proteomes" id="UP000035760">
    <property type="component" value="Unassembled WGS sequence"/>
</dbReference>
<reference evidence="10" key="1">
    <citation type="submission" date="2013-07" db="EMBL/GenBank/DDBJ databases">
        <authorList>
            <person name="McIlroy S."/>
        </authorList>
    </citation>
    <scope>NUCLEOTIDE SEQUENCE [LARGE SCALE GENOMIC DNA]</scope>
    <source>
        <strain evidence="10">Run_A_D11</strain>
    </source>
</reference>
<dbReference type="Gene3D" id="3.50.50.60">
    <property type="entry name" value="FAD/NAD(P)-binding domain"/>
    <property type="match status" value="2"/>
</dbReference>
<dbReference type="PRINTS" id="PR00420">
    <property type="entry name" value="RNGMNOXGNASE"/>
</dbReference>
<organism evidence="10 11">
    <name type="scientific">Candidatus Competibacter denitrificans Run_A_D11</name>
    <dbReference type="NCBI Taxonomy" id="1400863"/>
    <lineage>
        <taxon>Bacteria</taxon>
        <taxon>Pseudomonadati</taxon>
        <taxon>Pseudomonadota</taxon>
        <taxon>Gammaproteobacteria</taxon>
        <taxon>Candidatus Competibacteraceae</taxon>
        <taxon>Candidatus Competibacter</taxon>
    </lineage>
</organism>
<proteinExistence type="inferred from homology"/>
<dbReference type="NCBIfam" id="TIGR01984">
    <property type="entry name" value="UbiH"/>
    <property type="match status" value="1"/>
</dbReference>
<evidence type="ECO:0000256" key="2">
    <source>
        <dbReference type="ARBA" id="ARBA00004749"/>
    </source>
</evidence>
<dbReference type="AlphaFoldDB" id="W6MCV6"/>
<sequence length="410" mass="44136">MSHTDYDVLIVGGGMVGASLGCALAGLSLRIALVEAAPLAASAHPSYDDRTLALAQGTKRIFQTLGLWDSLAATATPIHQIHISERGGAGFAHLDCRDEGVDALGYVVEARLIGAAVLAKLPTLPGLDLLCPAHLDQIAIEPDAACATVGLPDGHTRELRARLVVAADGARSPIREQLGISALRWEYGQQAVIANVTPALPHQQVAYERFTEDGPVALLPMSEQRCAVVCTINDPAVPEVLALDDAGFGALLTRRFGDRLGHFSRIGRRQAYPLFLLKAREHARERVAIIGNAAHTLHPIAGQGFNLGIRDVAALAEVIADARRAEQDIGALTVLDRYADWRRWDQRQTIAFTDALTRLFVNPLPPVRLARNLGLLAFDFYPPIKRLITRHSMGLAGRLPKLARGLPLTA</sequence>
<keyword evidence="4" id="KW-0285">Flavoprotein</keyword>
<comment type="cofactor">
    <cofactor evidence="1">
        <name>FAD</name>
        <dbReference type="ChEBI" id="CHEBI:57692"/>
    </cofactor>
</comment>